<keyword evidence="3 5" id="KW-0238">DNA-binding</keyword>
<keyword evidence="2 5" id="KW-0731">Sigma factor</keyword>
<comment type="similarity">
    <text evidence="5">Belongs to the sigma-70 factor family.</text>
</comment>
<dbReference type="Gene3D" id="1.10.10.10">
    <property type="entry name" value="Winged helix-like DNA-binding domain superfamily/Winged helix DNA-binding domain"/>
    <property type="match status" value="2"/>
</dbReference>
<evidence type="ECO:0000256" key="1">
    <source>
        <dbReference type="ARBA" id="ARBA00023015"/>
    </source>
</evidence>
<keyword evidence="9" id="KW-1185">Reference proteome</keyword>
<evidence type="ECO:0000256" key="5">
    <source>
        <dbReference type="RuleBase" id="RU362124"/>
    </source>
</evidence>
<dbReference type="PANTHER" id="PTHR30603">
    <property type="entry name" value="RNA POLYMERASE SIGMA FACTOR RPO"/>
    <property type="match status" value="1"/>
</dbReference>
<dbReference type="GO" id="GO:0016987">
    <property type="term" value="F:sigma factor activity"/>
    <property type="evidence" value="ECO:0007669"/>
    <property type="project" value="UniProtKB-KW"/>
</dbReference>
<accession>M1PPU2</accession>
<reference evidence="9" key="1">
    <citation type="journal article" date="2013" name="Stand. Genomic Sci.">
        <title>Complete genome sequence of Desulfocapsa sulfexigens, a marine deltaproteobacterium specialized in disproportionating inorganic sulfur compounds.</title>
        <authorList>
            <person name="Finster K.W."/>
            <person name="Kjeldsen K.U."/>
            <person name="Kube M."/>
            <person name="Reinhardt R."/>
            <person name="Mussmann M."/>
            <person name="Amann R."/>
            <person name="Schreiber L."/>
        </authorList>
    </citation>
    <scope>NUCLEOTIDE SEQUENCE [LARGE SCALE GENOMIC DNA]</scope>
    <source>
        <strain evidence="9">DSM 10523 / SB164P1</strain>
    </source>
</reference>
<keyword evidence="1 5" id="KW-0805">Transcription regulation</keyword>
<dbReference type="PRINTS" id="PR00046">
    <property type="entry name" value="SIGMA70FCT"/>
</dbReference>
<dbReference type="InterPro" id="IPR014284">
    <property type="entry name" value="RNA_pol_sigma-70_dom"/>
</dbReference>
<evidence type="ECO:0000313" key="9">
    <source>
        <dbReference type="Proteomes" id="UP000011721"/>
    </source>
</evidence>
<dbReference type="PATRIC" id="fig|1167006.5.peg.2042"/>
<dbReference type="Pfam" id="PF04542">
    <property type="entry name" value="Sigma70_r2"/>
    <property type="match status" value="1"/>
</dbReference>
<dbReference type="InterPro" id="IPR050239">
    <property type="entry name" value="Sigma-70_RNA_pol_init_factors"/>
</dbReference>
<sequence>MTHIADDTLSETASTELLQPTYHTAHDRQPPSLVAQQLQSERLLSHEDEIKHTKAIRDNFCAIVQSVKKIHTSSPKITQLQKTVQAWEKKDNPIKPGKRRLDHIIATLESTCDGSSDDDGTHYLCEQFKILAHEIEEAKNIIITANLRLVCSIAKRYTDRGLSLADLIQEGCIGLMRAVFRFDHNTGRRFSTYASWWIRQAITRAIPEKTRTIKLPAHFLVSRNHFNKTFSGLRKQLGRKPTMLELSQNTYMDHDKILSIIETSMDPVSLEEPVGDNSQNLMSLLANDKACLPDDIAITSDLRKQIDSILDTLSSREAQVLRLRFGLDGRCECTLDEVGKQFNVSRERIRQIEQEALKRLRHPARSDHMRCFLENN</sequence>
<dbReference type="InterPro" id="IPR000943">
    <property type="entry name" value="RNA_pol_sigma70"/>
</dbReference>
<organism evidence="8 9">
    <name type="scientific">Desulfocapsa sulfexigens (strain DSM 10523 / SB164P1)</name>
    <dbReference type="NCBI Taxonomy" id="1167006"/>
    <lineage>
        <taxon>Bacteria</taxon>
        <taxon>Pseudomonadati</taxon>
        <taxon>Thermodesulfobacteriota</taxon>
        <taxon>Desulfobulbia</taxon>
        <taxon>Desulfobulbales</taxon>
        <taxon>Desulfocapsaceae</taxon>
        <taxon>Desulfocapsa</taxon>
    </lineage>
</organism>
<dbReference type="HOGENOM" id="CLU_014793_3_5_7"/>
<dbReference type="PANTHER" id="PTHR30603:SF60">
    <property type="entry name" value="RNA POLYMERASE SIGMA FACTOR RPOD"/>
    <property type="match status" value="1"/>
</dbReference>
<dbReference type="AlphaFoldDB" id="M1PPU2"/>
<dbReference type="PROSITE" id="PS00715">
    <property type="entry name" value="SIGMA70_1"/>
    <property type="match status" value="1"/>
</dbReference>
<feature type="domain" description="RNA polymerase sigma-70" evidence="6">
    <location>
        <begin position="166"/>
        <end position="179"/>
    </location>
</feature>
<gene>
    <name evidence="8" type="ordered locus">UWK_01854</name>
</gene>
<evidence type="ECO:0000259" key="7">
    <source>
        <dbReference type="PROSITE" id="PS00716"/>
    </source>
</evidence>
<dbReference type="GO" id="GO:0003677">
    <property type="term" value="F:DNA binding"/>
    <property type="evidence" value="ECO:0007669"/>
    <property type="project" value="UniProtKB-KW"/>
</dbReference>
<dbReference type="Gene3D" id="1.10.601.10">
    <property type="entry name" value="RNA Polymerase Primary Sigma Factor"/>
    <property type="match status" value="1"/>
</dbReference>
<dbReference type="KEGG" id="dsf:UWK_01854"/>
<name>M1PPU2_DESSD</name>
<dbReference type="Pfam" id="PF04545">
    <property type="entry name" value="Sigma70_r4"/>
    <property type="match status" value="1"/>
</dbReference>
<dbReference type="SUPFAM" id="SSF88946">
    <property type="entry name" value="Sigma2 domain of RNA polymerase sigma factors"/>
    <property type="match status" value="1"/>
</dbReference>
<keyword evidence="4 5" id="KW-0804">Transcription</keyword>
<evidence type="ECO:0000256" key="3">
    <source>
        <dbReference type="ARBA" id="ARBA00023125"/>
    </source>
</evidence>
<dbReference type="InterPro" id="IPR013325">
    <property type="entry name" value="RNA_pol_sigma_r2"/>
</dbReference>
<evidence type="ECO:0000313" key="8">
    <source>
        <dbReference type="EMBL" id="AGF78411.1"/>
    </source>
</evidence>
<dbReference type="CDD" id="cd06171">
    <property type="entry name" value="Sigma70_r4"/>
    <property type="match status" value="1"/>
</dbReference>
<comment type="function">
    <text evidence="5">Sigma factors are initiation factors that promote the attachment of RNA polymerase to specific initiation sites and are then released.</text>
</comment>
<dbReference type="NCBIfam" id="TIGR02937">
    <property type="entry name" value="sigma70-ECF"/>
    <property type="match status" value="1"/>
</dbReference>
<dbReference type="Pfam" id="PF04539">
    <property type="entry name" value="Sigma70_r3"/>
    <property type="match status" value="1"/>
</dbReference>
<protein>
    <recommendedName>
        <fullName evidence="5">RNA polymerase sigma factor</fullName>
    </recommendedName>
</protein>
<feature type="domain" description="RNA polymerase sigma-70" evidence="7">
    <location>
        <begin position="334"/>
        <end position="360"/>
    </location>
</feature>
<evidence type="ECO:0000256" key="4">
    <source>
        <dbReference type="ARBA" id="ARBA00023163"/>
    </source>
</evidence>
<dbReference type="InterPro" id="IPR007627">
    <property type="entry name" value="RNA_pol_sigma70_r2"/>
</dbReference>
<dbReference type="InterPro" id="IPR036388">
    <property type="entry name" value="WH-like_DNA-bd_sf"/>
</dbReference>
<dbReference type="GO" id="GO:0006352">
    <property type="term" value="P:DNA-templated transcription initiation"/>
    <property type="evidence" value="ECO:0007669"/>
    <property type="project" value="InterPro"/>
</dbReference>
<proteinExistence type="inferred from homology"/>
<evidence type="ECO:0000259" key="6">
    <source>
        <dbReference type="PROSITE" id="PS00715"/>
    </source>
</evidence>
<dbReference type="RefSeq" id="WP_015404102.1">
    <property type="nucleotide sequence ID" value="NC_020304.1"/>
</dbReference>
<dbReference type="EMBL" id="CP003985">
    <property type="protein sequence ID" value="AGF78411.1"/>
    <property type="molecule type" value="Genomic_DNA"/>
</dbReference>
<dbReference type="InterPro" id="IPR007624">
    <property type="entry name" value="RNA_pol_sigma70_r3"/>
</dbReference>
<dbReference type="PROSITE" id="PS00716">
    <property type="entry name" value="SIGMA70_2"/>
    <property type="match status" value="1"/>
</dbReference>
<dbReference type="eggNOG" id="COG0568">
    <property type="taxonomic scope" value="Bacteria"/>
</dbReference>
<dbReference type="SUPFAM" id="SSF88659">
    <property type="entry name" value="Sigma3 and sigma4 domains of RNA polymerase sigma factors"/>
    <property type="match status" value="2"/>
</dbReference>
<evidence type="ECO:0000256" key="2">
    <source>
        <dbReference type="ARBA" id="ARBA00023082"/>
    </source>
</evidence>
<dbReference type="InterPro" id="IPR013324">
    <property type="entry name" value="RNA_pol_sigma_r3/r4-like"/>
</dbReference>
<dbReference type="Proteomes" id="UP000011721">
    <property type="component" value="Chromosome"/>
</dbReference>
<dbReference type="STRING" id="1167006.UWK_01854"/>
<dbReference type="InterPro" id="IPR007630">
    <property type="entry name" value="RNA_pol_sigma70_r4"/>
</dbReference>